<evidence type="ECO:0000313" key="3">
    <source>
        <dbReference type="EMBL" id="KAK3339094.1"/>
    </source>
</evidence>
<evidence type="ECO:0000313" key="4">
    <source>
        <dbReference type="Proteomes" id="UP001278500"/>
    </source>
</evidence>
<organism evidence="3 4">
    <name type="scientific">Neurospora tetraspora</name>
    <dbReference type="NCBI Taxonomy" id="94610"/>
    <lineage>
        <taxon>Eukaryota</taxon>
        <taxon>Fungi</taxon>
        <taxon>Dikarya</taxon>
        <taxon>Ascomycota</taxon>
        <taxon>Pezizomycotina</taxon>
        <taxon>Sordariomycetes</taxon>
        <taxon>Sordariomycetidae</taxon>
        <taxon>Sordariales</taxon>
        <taxon>Sordariaceae</taxon>
        <taxon>Neurospora</taxon>
    </lineage>
</organism>
<gene>
    <name evidence="3" type="ORF">B0H65DRAFT_445320</name>
</gene>
<reference evidence="3" key="2">
    <citation type="submission" date="2023-06" db="EMBL/GenBank/DDBJ databases">
        <authorList>
            <consortium name="Lawrence Berkeley National Laboratory"/>
            <person name="Haridas S."/>
            <person name="Hensen N."/>
            <person name="Bonometti L."/>
            <person name="Westerberg I."/>
            <person name="Brannstrom I.O."/>
            <person name="Guillou S."/>
            <person name="Cros-Aarteil S."/>
            <person name="Calhoun S."/>
            <person name="Kuo A."/>
            <person name="Mondo S."/>
            <person name="Pangilinan J."/>
            <person name="Riley R."/>
            <person name="Labutti K."/>
            <person name="Andreopoulos B."/>
            <person name="Lipzen A."/>
            <person name="Chen C."/>
            <person name="Yanf M."/>
            <person name="Daum C."/>
            <person name="Ng V."/>
            <person name="Clum A."/>
            <person name="Steindorff A."/>
            <person name="Ohm R."/>
            <person name="Martin F."/>
            <person name="Silar P."/>
            <person name="Natvig D."/>
            <person name="Lalanne C."/>
            <person name="Gautier V."/>
            <person name="Ament-Velasquez S.L."/>
            <person name="Kruys A."/>
            <person name="Hutchinson M.I."/>
            <person name="Powell A.J."/>
            <person name="Barry K."/>
            <person name="Miller A.N."/>
            <person name="Grigoriev I.V."/>
            <person name="Debuchy R."/>
            <person name="Gladieux P."/>
            <person name="Thoren M.H."/>
            <person name="Johannesson H."/>
        </authorList>
    </citation>
    <scope>NUCLEOTIDE SEQUENCE</scope>
    <source>
        <strain evidence="3">CBS 560.94</strain>
    </source>
</reference>
<evidence type="ECO:0000259" key="2">
    <source>
        <dbReference type="Pfam" id="PF24674"/>
    </source>
</evidence>
<dbReference type="InterPro" id="IPR056072">
    <property type="entry name" value="SNTX_MACPF/CDC-like_dom"/>
</dbReference>
<dbReference type="GeneID" id="87862890"/>
<dbReference type="EMBL" id="JAUEPP010000007">
    <property type="protein sequence ID" value="KAK3339094.1"/>
    <property type="molecule type" value="Genomic_DNA"/>
</dbReference>
<name>A0AAE0MP95_9PEZI</name>
<sequence length="545" mass="60588">MSRQGASNPQSRQPTHSITSALDPIILCHTRRGFQGARGADEQGCAGREIWQRRIFGKCYKILEHRPEGSRLLCPVSVSPVLFLYQLLPFQLRQLIYQINFNCHHSPATTSQLNQIQAHLFSPLSVNNQATMEPPELKRPALGDEVPLGALYDARSDTFLPNLFVEELPDNVVDAKLNVKSTAQLSKATTIRDKLTALGITPELGASILAGLAPINVYAPYLNNRNGYQRSAAQASLHYTITTVEEELNPFTNSNRNYRLNDMDMPTHMVIGITWGARFLVAAHCAASTPDDLARQQERLDSVFESLKHTALGDASQPSVSPDAPASQEQESSVFGDCDVSILGNVLPPSTLATPRPSPRALIDRLRASLVATNGGKGKQIQYKLMPLAPLSRPRLNSITDPAVHQPHVTYLERFIRLLDDWADARHQCMEYIARCERNNDAAITPDRLRSIKSRIRSSHMAEGIWKPKFGKILQAVRDGRASAQSFNKMFVFAENKELGPKEVLSKIIDNHPVDGQDLQKDVKDEAVTYASFREKWYNVSAGQP</sequence>
<dbReference type="Pfam" id="PF24674">
    <property type="entry name" value="MACPF_SNTX"/>
    <property type="match status" value="1"/>
</dbReference>
<comment type="caution">
    <text evidence="3">The sequence shown here is derived from an EMBL/GenBank/DDBJ whole genome shotgun (WGS) entry which is preliminary data.</text>
</comment>
<protein>
    <recommendedName>
        <fullName evidence="2">SNTX MACPF/CDC-like domain-containing protein</fullName>
    </recommendedName>
</protein>
<dbReference type="RefSeq" id="XP_062678454.1">
    <property type="nucleotide sequence ID" value="XM_062825736.1"/>
</dbReference>
<dbReference type="InterPro" id="IPR052090">
    <property type="entry name" value="Cytolytic_pore-forming_toxin"/>
</dbReference>
<accession>A0AAE0MP95</accession>
<keyword evidence="4" id="KW-1185">Reference proteome</keyword>
<dbReference type="PANTHER" id="PTHR31594:SF14">
    <property type="entry name" value="FIBRONECTIN TYPE-III DOMAIN-CONTAINING PROTEIN"/>
    <property type="match status" value="1"/>
</dbReference>
<proteinExistence type="predicted"/>
<dbReference type="Proteomes" id="UP001278500">
    <property type="component" value="Unassembled WGS sequence"/>
</dbReference>
<dbReference type="AlphaFoldDB" id="A0AAE0MP95"/>
<reference evidence="3" key="1">
    <citation type="journal article" date="2023" name="Mol. Phylogenet. Evol.">
        <title>Genome-scale phylogeny and comparative genomics of the fungal order Sordariales.</title>
        <authorList>
            <person name="Hensen N."/>
            <person name="Bonometti L."/>
            <person name="Westerberg I."/>
            <person name="Brannstrom I.O."/>
            <person name="Guillou S."/>
            <person name="Cros-Aarteil S."/>
            <person name="Calhoun S."/>
            <person name="Haridas S."/>
            <person name="Kuo A."/>
            <person name="Mondo S."/>
            <person name="Pangilinan J."/>
            <person name="Riley R."/>
            <person name="LaButti K."/>
            <person name="Andreopoulos B."/>
            <person name="Lipzen A."/>
            <person name="Chen C."/>
            <person name="Yan M."/>
            <person name="Daum C."/>
            <person name="Ng V."/>
            <person name="Clum A."/>
            <person name="Steindorff A."/>
            <person name="Ohm R.A."/>
            <person name="Martin F."/>
            <person name="Silar P."/>
            <person name="Natvig D.O."/>
            <person name="Lalanne C."/>
            <person name="Gautier V."/>
            <person name="Ament-Velasquez S.L."/>
            <person name="Kruys A."/>
            <person name="Hutchinson M.I."/>
            <person name="Powell A.J."/>
            <person name="Barry K."/>
            <person name="Miller A.N."/>
            <person name="Grigoriev I.V."/>
            <person name="Debuchy R."/>
            <person name="Gladieux P."/>
            <person name="Hiltunen Thoren M."/>
            <person name="Johannesson H."/>
        </authorList>
    </citation>
    <scope>NUCLEOTIDE SEQUENCE</scope>
    <source>
        <strain evidence="3">CBS 560.94</strain>
    </source>
</reference>
<feature type="region of interest" description="Disordered" evidence="1">
    <location>
        <begin position="311"/>
        <end position="331"/>
    </location>
</feature>
<dbReference type="PANTHER" id="PTHR31594">
    <property type="entry name" value="AIG1-TYPE G DOMAIN-CONTAINING PROTEIN"/>
    <property type="match status" value="1"/>
</dbReference>
<feature type="domain" description="SNTX MACPF/CDC-like" evidence="2">
    <location>
        <begin position="138"/>
        <end position="391"/>
    </location>
</feature>
<evidence type="ECO:0000256" key="1">
    <source>
        <dbReference type="SAM" id="MobiDB-lite"/>
    </source>
</evidence>